<accession>A0ABS4YUI7</accession>
<reference evidence="1 2" key="1">
    <citation type="submission" date="2021-03" db="EMBL/GenBank/DDBJ databases">
        <title>Sequencing the genomes of 1000 actinobacteria strains.</title>
        <authorList>
            <person name="Klenk H.-P."/>
        </authorList>
    </citation>
    <scope>NUCLEOTIDE SEQUENCE [LARGE SCALE GENOMIC DNA]</scope>
    <source>
        <strain evidence="1 2">DSM 16005</strain>
    </source>
</reference>
<protein>
    <recommendedName>
        <fullName evidence="3">Integrase catalytic domain-containing protein</fullName>
    </recommendedName>
</protein>
<dbReference type="EMBL" id="JAGIOI010000001">
    <property type="protein sequence ID" value="MBP2412458.1"/>
    <property type="molecule type" value="Genomic_DNA"/>
</dbReference>
<organism evidence="1 2">
    <name type="scientific">Arthrobacter stackebrandtii</name>
    <dbReference type="NCBI Taxonomy" id="272161"/>
    <lineage>
        <taxon>Bacteria</taxon>
        <taxon>Bacillati</taxon>
        <taxon>Actinomycetota</taxon>
        <taxon>Actinomycetes</taxon>
        <taxon>Micrococcales</taxon>
        <taxon>Micrococcaceae</taxon>
        <taxon>Arthrobacter</taxon>
    </lineage>
</organism>
<gene>
    <name evidence="1" type="ORF">JOF48_001257</name>
</gene>
<evidence type="ECO:0008006" key="3">
    <source>
        <dbReference type="Google" id="ProtNLM"/>
    </source>
</evidence>
<evidence type="ECO:0000313" key="1">
    <source>
        <dbReference type="EMBL" id="MBP2412458.1"/>
    </source>
</evidence>
<proteinExistence type="predicted"/>
<evidence type="ECO:0000313" key="2">
    <source>
        <dbReference type="Proteomes" id="UP000711614"/>
    </source>
</evidence>
<name>A0ABS4YUI7_9MICC</name>
<dbReference type="Proteomes" id="UP000711614">
    <property type="component" value="Unassembled WGS sequence"/>
</dbReference>
<dbReference type="RefSeq" id="WP_209678533.1">
    <property type="nucleotide sequence ID" value="NZ_JAGIOI010000001.1"/>
</dbReference>
<sequence>MGIPEQFPEDRGDATRLGVAGLLAGIALPVVGTGINDLEIAVAEYVDWYDHRRLHGEIGYIPPVEAETNYYANLPAIKSMERV</sequence>
<comment type="caution">
    <text evidence="1">The sequence shown here is derived from an EMBL/GenBank/DDBJ whole genome shotgun (WGS) entry which is preliminary data.</text>
</comment>
<keyword evidence="2" id="KW-1185">Reference proteome</keyword>